<dbReference type="Proteomes" id="UP000054937">
    <property type="component" value="Unassembled WGS sequence"/>
</dbReference>
<name>A0A0V0R199_PSEPJ</name>
<feature type="signal peptide" evidence="2">
    <location>
        <begin position="1"/>
        <end position="17"/>
    </location>
</feature>
<protein>
    <submittedName>
        <fullName evidence="4">Aspartic peptidase domain</fullName>
    </submittedName>
</protein>
<keyword evidence="1" id="KW-0472">Membrane</keyword>
<dbReference type="Gene3D" id="2.40.70.10">
    <property type="entry name" value="Acid Proteases"/>
    <property type="match status" value="1"/>
</dbReference>
<dbReference type="PROSITE" id="PS51767">
    <property type="entry name" value="PEPTIDASE_A1"/>
    <property type="match status" value="1"/>
</dbReference>
<evidence type="ECO:0000259" key="3">
    <source>
        <dbReference type="PROSITE" id="PS51767"/>
    </source>
</evidence>
<evidence type="ECO:0000256" key="1">
    <source>
        <dbReference type="SAM" id="Phobius"/>
    </source>
</evidence>
<keyword evidence="1" id="KW-0812">Transmembrane</keyword>
<organism evidence="4 5">
    <name type="scientific">Pseudocohnilembus persalinus</name>
    <name type="common">Ciliate</name>
    <dbReference type="NCBI Taxonomy" id="266149"/>
    <lineage>
        <taxon>Eukaryota</taxon>
        <taxon>Sar</taxon>
        <taxon>Alveolata</taxon>
        <taxon>Ciliophora</taxon>
        <taxon>Intramacronucleata</taxon>
        <taxon>Oligohymenophorea</taxon>
        <taxon>Scuticociliatia</taxon>
        <taxon>Philasterida</taxon>
        <taxon>Pseudocohnilembidae</taxon>
        <taxon>Pseudocohnilembus</taxon>
    </lineage>
</organism>
<evidence type="ECO:0000256" key="2">
    <source>
        <dbReference type="SAM" id="SignalP"/>
    </source>
</evidence>
<proteinExistence type="predicted"/>
<sequence length="484" mass="53366">MIKAIILSTLLVASTLATLSSVNIQKVDIEENIFVSSKNKMTGVPLADLDSIYPASVRINNQNTPALFDTTVGENWKYQSEATPVVDGQETLATSEGRSTLIKGTKFEIDEVVVDGQHLKNVNVIKSNTLQGDSNTEITKKVKYGFGLDKSYQTNFFATLRDNGVRLQKEGFSFQISSKINQIMFGAPQQFFASNSLEIVPTQSTSKLWRVQVNKNSLALKDLNQLSYNTPQFAVFDSTTRYIWAEDQLVDSIVAQLNSKGLNCQDVNTAAPVGVYNCDDDEFPALFIAFNGVKGVATKPFLIKKYTDSIGNGQVRLLIRKAANYNKQQSQNVPNLTPSKTDYDLVLGTIFFENVYTYFNVESGNVELSQAFVSEPQSHGIASGARLWYLILGGVLLLAALVALLALIKEVPFKPAAQPGTSVRTIPHQVVPGQSYVQQSQSPVLLQSYVRPLNSIPAGQTYYVQQNPVQVSPTRVYQTQYVPK</sequence>
<keyword evidence="2" id="KW-0732">Signal</keyword>
<keyword evidence="1" id="KW-1133">Transmembrane helix</keyword>
<feature type="transmembrane region" description="Helical" evidence="1">
    <location>
        <begin position="387"/>
        <end position="408"/>
    </location>
</feature>
<evidence type="ECO:0000313" key="4">
    <source>
        <dbReference type="EMBL" id="KRX08058.1"/>
    </source>
</evidence>
<dbReference type="InterPro" id="IPR033121">
    <property type="entry name" value="PEPTIDASE_A1"/>
</dbReference>
<feature type="chain" id="PRO_5006867654" evidence="2">
    <location>
        <begin position="18"/>
        <end position="484"/>
    </location>
</feature>
<gene>
    <name evidence="4" type="ORF">PPERSA_02190</name>
</gene>
<keyword evidence="5" id="KW-1185">Reference proteome</keyword>
<dbReference type="SUPFAM" id="SSF50630">
    <property type="entry name" value="Acid proteases"/>
    <property type="match status" value="1"/>
</dbReference>
<feature type="domain" description="Peptidase A1" evidence="3">
    <location>
        <begin position="53"/>
        <end position="369"/>
    </location>
</feature>
<accession>A0A0V0R199</accession>
<dbReference type="AlphaFoldDB" id="A0A0V0R199"/>
<dbReference type="InParanoid" id="A0A0V0R199"/>
<dbReference type="Pfam" id="PF00026">
    <property type="entry name" value="Asp"/>
    <property type="match status" value="1"/>
</dbReference>
<comment type="caution">
    <text evidence="4">The sequence shown here is derived from an EMBL/GenBank/DDBJ whole genome shotgun (WGS) entry which is preliminary data.</text>
</comment>
<dbReference type="InterPro" id="IPR021109">
    <property type="entry name" value="Peptidase_aspartic_dom_sf"/>
</dbReference>
<evidence type="ECO:0000313" key="5">
    <source>
        <dbReference type="Proteomes" id="UP000054937"/>
    </source>
</evidence>
<reference evidence="4 5" key="1">
    <citation type="journal article" date="2015" name="Sci. Rep.">
        <title>Genome of the facultative scuticociliatosis pathogen Pseudocohnilembus persalinus provides insight into its virulence through horizontal gene transfer.</title>
        <authorList>
            <person name="Xiong J."/>
            <person name="Wang G."/>
            <person name="Cheng J."/>
            <person name="Tian M."/>
            <person name="Pan X."/>
            <person name="Warren A."/>
            <person name="Jiang C."/>
            <person name="Yuan D."/>
            <person name="Miao W."/>
        </authorList>
    </citation>
    <scope>NUCLEOTIDE SEQUENCE [LARGE SCALE GENOMIC DNA]</scope>
    <source>
        <strain evidence="4">36N120E</strain>
    </source>
</reference>
<dbReference type="EMBL" id="LDAU01000075">
    <property type="protein sequence ID" value="KRX08058.1"/>
    <property type="molecule type" value="Genomic_DNA"/>
</dbReference>
<dbReference type="OrthoDB" id="2747330at2759"/>